<organism evidence="3 4">
    <name type="scientific">Cellvibrio zantedeschiae</name>
    <dbReference type="NCBI Taxonomy" id="1237077"/>
    <lineage>
        <taxon>Bacteria</taxon>
        <taxon>Pseudomonadati</taxon>
        <taxon>Pseudomonadota</taxon>
        <taxon>Gammaproteobacteria</taxon>
        <taxon>Cellvibrionales</taxon>
        <taxon>Cellvibrionaceae</taxon>
        <taxon>Cellvibrio</taxon>
    </lineage>
</organism>
<accession>A0ABQ3B0N3</accession>
<keyword evidence="2" id="KW-0812">Transmembrane</keyword>
<dbReference type="EMBL" id="BMYZ01000001">
    <property type="protein sequence ID" value="GGY71152.1"/>
    <property type="molecule type" value="Genomic_DNA"/>
</dbReference>
<evidence type="ECO:0000256" key="1">
    <source>
        <dbReference type="SAM" id="Coils"/>
    </source>
</evidence>
<keyword evidence="2" id="KW-1133">Transmembrane helix</keyword>
<name>A0ABQ3B0N3_9GAMM</name>
<feature type="coiled-coil region" evidence="1">
    <location>
        <begin position="109"/>
        <end position="136"/>
    </location>
</feature>
<keyword evidence="4" id="KW-1185">Reference proteome</keyword>
<reference evidence="4" key="1">
    <citation type="journal article" date="2019" name="Int. J. Syst. Evol. Microbiol.">
        <title>The Global Catalogue of Microorganisms (GCM) 10K type strain sequencing project: providing services to taxonomists for standard genome sequencing and annotation.</title>
        <authorList>
            <consortium name="The Broad Institute Genomics Platform"/>
            <consortium name="The Broad Institute Genome Sequencing Center for Infectious Disease"/>
            <person name="Wu L."/>
            <person name="Ma J."/>
        </authorList>
    </citation>
    <scope>NUCLEOTIDE SEQUENCE [LARGE SCALE GENOMIC DNA]</scope>
    <source>
        <strain evidence="4">KCTC 32239</strain>
    </source>
</reference>
<keyword evidence="2" id="KW-0472">Membrane</keyword>
<proteinExistence type="predicted"/>
<sequence length="435" mass="49857">MAVNLSMSSYNLKWLFNKHGYLLFSVVFHLVLFYILSHLAVKPPVAKSLVDQRVKVSMNNTYKMKMHQSVKSIAQAQNELVNSLDESIKKNLQLEPVDAQAINDPKVTISKLMELANKISENIRKIERELRAQDLQRAVTMPRSDVMKRVMNMEIDLPQYRGNRIKGSTMMKLAEAMEKEAEDVLSHRKNDIKIRGYGNSTTDVKKAKAPPLAYYSEGDPNLIKGLDSSIASNTAQQGLHSKNDFVDLWLDHIPRVNRENPKKVAGRIIKSSGRPADRLFINSWYIIGPFADSSTKHPPEYAVDLEGVYYGKENHPVSWKYLSNSQYPLIPPQVDKAGVFFGYTEIIVEREQDFWVWIGADDFASLELNNQLIWDSTVFNKKFNALAYDKNNPERENWNLTEFKRKVHFNAGRNTFKFKLTNSDTAAFFSLVLTK</sequence>
<evidence type="ECO:0000313" key="4">
    <source>
        <dbReference type="Proteomes" id="UP000619761"/>
    </source>
</evidence>
<dbReference type="Proteomes" id="UP000619761">
    <property type="component" value="Unassembled WGS sequence"/>
</dbReference>
<evidence type="ECO:0008006" key="5">
    <source>
        <dbReference type="Google" id="ProtNLM"/>
    </source>
</evidence>
<dbReference type="RefSeq" id="WP_189417140.1">
    <property type="nucleotide sequence ID" value="NZ_BMYZ01000001.1"/>
</dbReference>
<gene>
    <name evidence="3" type="ORF">GCM10011613_14670</name>
</gene>
<feature type="transmembrane region" description="Helical" evidence="2">
    <location>
        <begin position="21"/>
        <end position="41"/>
    </location>
</feature>
<evidence type="ECO:0000256" key="2">
    <source>
        <dbReference type="SAM" id="Phobius"/>
    </source>
</evidence>
<comment type="caution">
    <text evidence="3">The sequence shown here is derived from an EMBL/GenBank/DDBJ whole genome shotgun (WGS) entry which is preliminary data.</text>
</comment>
<protein>
    <recommendedName>
        <fullName evidence="5">PA14 domain-containing protein</fullName>
    </recommendedName>
</protein>
<evidence type="ECO:0000313" key="3">
    <source>
        <dbReference type="EMBL" id="GGY71152.1"/>
    </source>
</evidence>
<keyword evidence="1" id="KW-0175">Coiled coil</keyword>